<dbReference type="GO" id="GO:0004791">
    <property type="term" value="F:thioredoxin-disulfide reductase (NADPH) activity"/>
    <property type="evidence" value="ECO:0007669"/>
    <property type="project" value="UniProtKB-UniRule"/>
</dbReference>
<dbReference type="Pfam" id="PF07992">
    <property type="entry name" value="Pyr_redox_2"/>
    <property type="match status" value="1"/>
</dbReference>
<keyword evidence="4" id="KW-0274">FAD</keyword>
<keyword evidence="2 4" id="KW-0285">Flavoprotein</keyword>
<dbReference type="GO" id="GO:0005737">
    <property type="term" value="C:cytoplasm"/>
    <property type="evidence" value="ECO:0007669"/>
    <property type="project" value="InterPro"/>
</dbReference>
<dbReference type="InterPro" id="IPR005982">
    <property type="entry name" value="Thioredox_Rdtase"/>
</dbReference>
<keyword evidence="3 4" id="KW-0560">Oxidoreductase</keyword>
<accession>A0A1Q8QZM3</accession>
<dbReference type="EMBL" id="MLBF01000006">
    <property type="protein sequence ID" value="OLN32794.1"/>
    <property type="molecule type" value="Genomic_DNA"/>
</dbReference>
<dbReference type="Pfam" id="PF00085">
    <property type="entry name" value="Thioredoxin"/>
    <property type="match status" value="1"/>
</dbReference>
<evidence type="ECO:0000313" key="6">
    <source>
        <dbReference type="EMBL" id="OLN32794.1"/>
    </source>
</evidence>
<dbReference type="PROSITE" id="PS51352">
    <property type="entry name" value="THIOREDOXIN_2"/>
    <property type="match status" value="1"/>
</dbReference>
<comment type="catalytic activity">
    <reaction evidence="4">
        <text>[thioredoxin]-dithiol + NADP(+) = [thioredoxin]-disulfide + NADPH + H(+)</text>
        <dbReference type="Rhea" id="RHEA:20345"/>
        <dbReference type="Rhea" id="RHEA-COMP:10698"/>
        <dbReference type="Rhea" id="RHEA-COMP:10700"/>
        <dbReference type="ChEBI" id="CHEBI:15378"/>
        <dbReference type="ChEBI" id="CHEBI:29950"/>
        <dbReference type="ChEBI" id="CHEBI:50058"/>
        <dbReference type="ChEBI" id="CHEBI:57783"/>
        <dbReference type="ChEBI" id="CHEBI:58349"/>
        <dbReference type="EC" id="1.8.1.9"/>
    </reaction>
</comment>
<dbReference type="EC" id="1.8.1.9" evidence="4"/>
<evidence type="ECO:0000256" key="4">
    <source>
        <dbReference type="RuleBase" id="RU003880"/>
    </source>
</evidence>
<dbReference type="InterPro" id="IPR050097">
    <property type="entry name" value="Ferredoxin-NADP_redctase_2"/>
</dbReference>
<evidence type="ECO:0000256" key="1">
    <source>
        <dbReference type="ARBA" id="ARBA00009333"/>
    </source>
</evidence>
<keyword evidence="4" id="KW-0676">Redox-active center</keyword>
<gene>
    <name evidence="6" type="ORF">DSOL_1240</name>
</gene>
<dbReference type="Proteomes" id="UP000186102">
    <property type="component" value="Unassembled WGS sequence"/>
</dbReference>
<name>A0A1Q8QZM3_9FIRM</name>
<reference evidence="6 7" key="1">
    <citation type="submission" date="2016-09" db="EMBL/GenBank/DDBJ databases">
        <title>Complete genome of Desulfosporosinus sp. OL.</title>
        <authorList>
            <person name="Mardanov A."/>
            <person name="Beletsky A."/>
            <person name="Panova A."/>
            <person name="Karnachuk O."/>
            <person name="Ravin N."/>
        </authorList>
    </citation>
    <scope>NUCLEOTIDE SEQUENCE [LARGE SCALE GENOMIC DNA]</scope>
    <source>
        <strain evidence="6 7">OL</strain>
    </source>
</reference>
<comment type="caution">
    <text evidence="6">The sequence shown here is derived from an EMBL/GenBank/DDBJ whole genome shotgun (WGS) entry which is preliminary data.</text>
</comment>
<comment type="cofactor">
    <cofactor evidence="4">
        <name>FAD</name>
        <dbReference type="ChEBI" id="CHEBI:57692"/>
    </cofactor>
</comment>
<protein>
    <recommendedName>
        <fullName evidence="4">Thioredoxin reductase</fullName>
        <ecNumber evidence="4">1.8.1.9</ecNumber>
    </recommendedName>
</protein>
<evidence type="ECO:0000256" key="3">
    <source>
        <dbReference type="ARBA" id="ARBA00023002"/>
    </source>
</evidence>
<dbReference type="GO" id="GO:0019430">
    <property type="term" value="P:removal of superoxide radicals"/>
    <property type="evidence" value="ECO:0007669"/>
    <property type="project" value="UniProtKB-UniRule"/>
</dbReference>
<dbReference type="InterPro" id="IPR036188">
    <property type="entry name" value="FAD/NAD-bd_sf"/>
</dbReference>
<feature type="domain" description="Thioredoxin" evidence="5">
    <location>
        <begin position="1"/>
        <end position="109"/>
    </location>
</feature>
<evidence type="ECO:0000313" key="7">
    <source>
        <dbReference type="Proteomes" id="UP000186102"/>
    </source>
</evidence>
<comment type="similarity">
    <text evidence="1 4">Belongs to the class-II pyridine nucleotide-disulfide oxidoreductase family.</text>
</comment>
<dbReference type="PANTHER" id="PTHR48105">
    <property type="entry name" value="THIOREDOXIN REDUCTASE 1-RELATED-RELATED"/>
    <property type="match status" value="1"/>
</dbReference>
<evidence type="ECO:0000256" key="2">
    <source>
        <dbReference type="ARBA" id="ARBA00022630"/>
    </source>
</evidence>
<dbReference type="SUPFAM" id="SSF51905">
    <property type="entry name" value="FAD/NAD(P)-binding domain"/>
    <property type="match status" value="1"/>
</dbReference>
<organism evidence="6 7">
    <name type="scientific">Desulfosporosinus metallidurans</name>
    <dbReference type="NCBI Taxonomy" id="1888891"/>
    <lineage>
        <taxon>Bacteria</taxon>
        <taxon>Bacillati</taxon>
        <taxon>Bacillota</taxon>
        <taxon>Clostridia</taxon>
        <taxon>Eubacteriales</taxon>
        <taxon>Desulfitobacteriaceae</taxon>
        <taxon>Desulfosporosinus</taxon>
    </lineage>
</organism>
<dbReference type="InterPro" id="IPR013766">
    <property type="entry name" value="Thioredoxin_domain"/>
</dbReference>
<dbReference type="AlphaFoldDB" id="A0A1Q8QZM3"/>
<dbReference type="OrthoDB" id="9806179at2"/>
<dbReference type="NCBIfam" id="TIGR01292">
    <property type="entry name" value="TRX_reduct"/>
    <property type="match status" value="1"/>
</dbReference>
<dbReference type="SUPFAM" id="SSF52833">
    <property type="entry name" value="Thioredoxin-like"/>
    <property type="match status" value="1"/>
</dbReference>
<proteinExistence type="inferred from homology"/>
<keyword evidence="7" id="KW-1185">Reference proteome</keyword>
<evidence type="ECO:0000259" key="5">
    <source>
        <dbReference type="PROSITE" id="PS51352"/>
    </source>
</evidence>
<sequence length="428" mass="46860">MDDHILHLSVEEFEDELKNFKGLIALDFFSEDCPPCAQLAPIYERMAEKFPDVKFVKMLRQANRPLAEKFGVKGSPTVLFFRKGEEVGQRLSGYISITQARQAFESLLGIKPEEIVKEKVGADVLILGGGPAGLTAATYASRAKLKVIVVEEGLAGGQAATTYHIANYPGTPGVLSGKELMNNMIDQAKGFGTEIHDLKEVVSLDLQREVKRIITEDVEYEAPVVILATGAESRRLPAEGEADFRGNGIHYCATCDGAMYQDAEEVIVVGGGNSAVEEAVYLTKFAKHVTIIHQFDHYQASKTAQEEAFANQKLSVIWDSEVRSIVGEKHLTGVVIENVKTHEMSTVEANGVFVYIGMQPRTTIFAEQIKLNQWGYVEADDEMRTNLAGVFVAGDVRSKTVRQVATAVGDGAVAAVNAERYLASQKQR</sequence>
<dbReference type="CDD" id="cd02947">
    <property type="entry name" value="TRX_family"/>
    <property type="match status" value="1"/>
</dbReference>
<dbReference type="InterPro" id="IPR036249">
    <property type="entry name" value="Thioredoxin-like_sf"/>
</dbReference>
<dbReference type="PRINTS" id="PR00469">
    <property type="entry name" value="PNDRDTASEII"/>
</dbReference>
<dbReference type="STRING" id="1888891.DSOL_1240"/>
<dbReference type="PRINTS" id="PR00368">
    <property type="entry name" value="FADPNR"/>
</dbReference>
<dbReference type="Gene3D" id="3.40.30.10">
    <property type="entry name" value="Glutaredoxin"/>
    <property type="match status" value="1"/>
</dbReference>
<comment type="subunit">
    <text evidence="4">Homodimer.</text>
</comment>
<dbReference type="Gene3D" id="3.50.50.60">
    <property type="entry name" value="FAD/NAD(P)-binding domain"/>
    <property type="match status" value="2"/>
</dbReference>
<dbReference type="InterPro" id="IPR023753">
    <property type="entry name" value="FAD/NAD-binding_dom"/>
</dbReference>